<feature type="compositionally biased region" description="Acidic residues" evidence="7">
    <location>
        <begin position="466"/>
        <end position="477"/>
    </location>
</feature>
<feature type="compositionally biased region" description="Basic residues" evidence="7">
    <location>
        <begin position="619"/>
        <end position="636"/>
    </location>
</feature>
<dbReference type="Proteomes" id="UP001519460">
    <property type="component" value="Unassembled WGS sequence"/>
</dbReference>
<dbReference type="FunFam" id="1.20.120.1190:FF:000001">
    <property type="entry name" value="Nucleolar GTP-binding protein 1"/>
    <property type="match status" value="1"/>
</dbReference>
<feature type="compositionally biased region" description="Basic residues" evidence="7">
    <location>
        <begin position="590"/>
        <end position="600"/>
    </location>
</feature>
<dbReference type="Pfam" id="PF08155">
    <property type="entry name" value="NOGCT"/>
    <property type="match status" value="1"/>
</dbReference>
<dbReference type="InterPro" id="IPR031167">
    <property type="entry name" value="G_OBG"/>
</dbReference>
<dbReference type="PRINTS" id="PR00326">
    <property type="entry name" value="GTP1OBG"/>
</dbReference>
<evidence type="ECO:0000256" key="6">
    <source>
        <dbReference type="PIRNR" id="PIRNR038919"/>
    </source>
</evidence>
<feature type="compositionally biased region" description="Basic residues" evidence="7">
    <location>
        <begin position="501"/>
        <end position="513"/>
    </location>
</feature>
<keyword evidence="2 6" id="KW-0690">Ribosome biogenesis</keyword>
<evidence type="ECO:0000313" key="10">
    <source>
        <dbReference type="Proteomes" id="UP001519460"/>
    </source>
</evidence>
<organism evidence="9 10">
    <name type="scientific">Batillaria attramentaria</name>
    <dbReference type="NCBI Taxonomy" id="370345"/>
    <lineage>
        <taxon>Eukaryota</taxon>
        <taxon>Metazoa</taxon>
        <taxon>Spiralia</taxon>
        <taxon>Lophotrochozoa</taxon>
        <taxon>Mollusca</taxon>
        <taxon>Gastropoda</taxon>
        <taxon>Caenogastropoda</taxon>
        <taxon>Sorbeoconcha</taxon>
        <taxon>Cerithioidea</taxon>
        <taxon>Batillariidae</taxon>
        <taxon>Batillaria</taxon>
    </lineage>
</organism>
<evidence type="ECO:0000256" key="4">
    <source>
        <dbReference type="ARBA" id="ARBA00023134"/>
    </source>
</evidence>
<gene>
    <name evidence="9" type="ORF">BaRGS_00020627</name>
</gene>
<dbReference type="InterPro" id="IPR012973">
    <property type="entry name" value="NOG_C"/>
</dbReference>
<comment type="caution">
    <text evidence="9">The sequence shown here is derived from an EMBL/GenBank/DDBJ whole genome shotgun (WGS) entry which is preliminary data.</text>
</comment>
<evidence type="ECO:0000256" key="7">
    <source>
        <dbReference type="SAM" id="MobiDB-lite"/>
    </source>
</evidence>
<dbReference type="CDD" id="cd01897">
    <property type="entry name" value="NOG"/>
    <property type="match status" value="1"/>
</dbReference>
<comment type="subcellular location">
    <subcellularLocation>
        <location evidence="1 6">Nucleus</location>
        <location evidence="1 6">Nucleolus</location>
    </subcellularLocation>
</comment>
<dbReference type="Gene3D" id="3.40.50.300">
    <property type="entry name" value="P-loop containing nucleotide triphosphate hydrolases"/>
    <property type="match status" value="1"/>
</dbReference>
<proteinExistence type="inferred from homology"/>
<dbReference type="InterPro" id="IPR024926">
    <property type="entry name" value="NOG1"/>
</dbReference>
<feature type="region of interest" description="Disordered" evidence="7">
    <location>
        <begin position="462"/>
        <end position="486"/>
    </location>
</feature>
<dbReference type="GO" id="GO:0042254">
    <property type="term" value="P:ribosome biogenesis"/>
    <property type="evidence" value="ECO:0007669"/>
    <property type="project" value="UniProtKB-KW"/>
</dbReference>
<keyword evidence="4" id="KW-0342">GTP-binding</keyword>
<dbReference type="InterPro" id="IPR010674">
    <property type="entry name" value="NOG1_Rossman_fold_dom"/>
</dbReference>
<feature type="compositionally biased region" description="Basic and acidic residues" evidence="7">
    <location>
        <begin position="602"/>
        <end position="613"/>
    </location>
</feature>
<comment type="function">
    <text evidence="6">Involved in the biogenesis of the 60S ribosomal subunit.</text>
</comment>
<accession>A0ABD0KMT1</accession>
<feature type="domain" description="OBG-type G" evidence="8">
    <location>
        <begin position="169"/>
        <end position="340"/>
    </location>
</feature>
<dbReference type="InterPro" id="IPR027417">
    <property type="entry name" value="P-loop_NTPase"/>
</dbReference>
<dbReference type="InterPro" id="IPR006073">
    <property type="entry name" value="GTP-bd"/>
</dbReference>
<feature type="compositionally biased region" description="Low complexity" evidence="7">
    <location>
        <begin position="563"/>
        <end position="575"/>
    </location>
</feature>
<dbReference type="Gene3D" id="1.20.120.1190">
    <property type="match status" value="1"/>
</dbReference>
<dbReference type="PIRSF" id="PIRSF038919">
    <property type="entry name" value="NOG1"/>
    <property type="match status" value="1"/>
</dbReference>
<evidence type="ECO:0000256" key="5">
    <source>
        <dbReference type="ARBA" id="ARBA00023242"/>
    </source>
</evidence>
<reference evidence="9 10" key="1">
    <citation type="journal article" date="2023" name="Sci. Data">
        <title>Genome assembly of the Korean intertidal mud-creeper Batillaria attramentaria.</title>
        <authorList>
            <person name="Patra A.K."/>
            <person name="Ho P.T."/>
            <person name="Jun S."/>
            <person name="Lee S.J."/>
            <person name="Kim Y."/>
            <person name="Won Y.J."/>
        </authorList>
    </citation>
    <scope>NUCLEOTIDE SEQUENCE [LARGE SCALE GENOMIC DNA]</scope>
    <source>
        <strain evidence="9">Wonlab-2016</strain>
    </source>
</reference>
<dbReference type="PROSITE" id="PS51710">
    <property type="entry name" value="G_OBG"/>
    <property type="match status" value="1"/>
</dbReference>
<evidence type="ECO:0000313" key="9">
    <source>
        <dbReference type="EMBL" id="KAK7488185.1"/>
    </source>
</evidence>
<dbReference type="InterPro" id="IPR041623">
    <property type="entry name" value="NOG1_N"/>
</dbReference>
<dbReference type="Pfam" id="PF17835">
    <property type="entry name" value="NOG1_N"/>
    <property type="match status" value="1"/>
</dbReference>
<dbReference type="GO" id="GO:0005730">
    <property type="term" value="C:nucleolus"/>
    <property type="evidence" value="ECO:0007669"/>
    <property type="project" value="UniProtKB-SubCell"/>
</dbReference>
<dbReference type="PANTHER" id="PTHR45759">
    <property type="entry name" value="NUCLEOLAR GTP-BINDING PROTEIN 1"/>
    <property type="match status" value="1"/>
</dbReference>
<dbReference type="GO" id="GO:0005525">
    <property type="term" value="F:GTP binding"/>
    <property type="evidence" value="ECO:0007669"/>
    <property type="project" value="UniProtKB-KW"/>
</dbReference>
<feature type="compositionally biased region" description="Basic residues" evidence="7">
    <location>
        <begin position="543"/>
        <end position="555"/>
    </location>
</feature>
<evidence type="ECO:0000256" key="2">
    <source>
        <dbReference type="ARBA" id="ARBA00022517"/>
    </source>
</evidence>
<evidence type="ECO:0000256" key="1">
    <source>
        <dbReference type="ARBA" id="ARBA00004604"/>
    </source>
</evidence>
<protein>
    <recommendedName>
        <fullName evidence="6">Nucleolar GTP-binding protein 1</fullName>
    </recommendedName>
</protein>
<comment type="similarity">
    <text evidence="6">Belongs to the TRAFAC class OBG-HflX-like GTPase superfamily. OBG GTPase family. NOG subfamily.</text>
</comment>
<dbReference type="SUPFAM" id="SSF52540">
    <property type="entry name" value="P-loop containing nucleoside triphosphate hydrolases"/>
    <property type="match status" value="1"/>
</dbReference>
<dbReference type="Pfam" id="PF06858">
    <property type="entry name" value="NOG1"/>
    <property type="match status" value="1"/>
</dbReference>
<evidence type="ECO:0000256" key="3">
    <source>
        <dbReference type="ARBA" id="ARBA00022741"/>
    </source>
</evidence>
<sequence length="636" mass="73923">MAQYNFKNITVVPPFKDFIDIVLSKTQRKTPTVIHRHYKITRIRTFYMRKVKFAQQTFHDKLTLIITEFPKLDDLHPFYADLMNILYDKDHYKLALGQINTARHLIDNVAKDYVRLMKYGDSLYRCKQLKKAALGRMCTLMKRQKQNLEYLEEVRQHVSRLPSIDPNMRTLLICGFPNVGKSSFINKITRADVEVQPYAFTTKSLYVGHTDFKYLRWQVIDTPGILDHSTEERNAIEMQAVAALVHIRAAVLYVMDPSEQCGRSFEEQIHLFESIKPMFGTKPLMVICNKNDIITIDELPEEKRAQLKDLEEAGVPILTMSTVTEDGVMNVKTQACERLLAHRVENKIRTKKVTDIQNRLHVAMPTKRDEKARPPCIPPSVLKKRAAMQVDAKRRKLERDIELEEGDDYTLDLRKTWDLKNPDEKYDVLPEVWMGKNVADFIDPDIMQKLEELEKEEALREQAGLYDEDEESEDEETQDMRKTARKIREKKKIMILESREKRRVQKAKLPRTGKKVDPDDMEEQLEELGVEFDASGENNFGRMRSRSASRKALKRKREESAEPRSVSRARSSSQAPRDKSGMRDATMVSKAKKVARKAQKPRNMDAKKGEGDRVILNMKPKHLFAGKRKGGKTQRR</sequence>
<feature type="region of interest" description="Disordered" evidence="7">
    <location>
        <begin position="499"/>
        <end position="636"/>
    </location>
</feature>
<keyword evidence="10" id="KW-1185">Reference proteome</keyword>
<evidence type="ECO:0000259" key="8">
    <source>
        <dbReference type="PROSITE" id="PS51710"/>
    </source>
</evidence>
<name>A0ABD0KMT1_9CAEN</name>
<dbReference type="AlphaFoldDB" id="A0ABD0KMT1"/>
<keyword evidence="3" id="KW-0547">Nucleotide-binding</keyword>
<dbReference type="EMBL" id="JACVVK020000154">
    <property type="protein sequence ID" value="KAK7488185.1"/>
    <property type="molecule type" value="Genomic_DNA"/>
</dbReference>
<keyword evidence="5 6" id="KW-0539">Nucleus</keyword>
<feature type="compositionally biased region" description="Acidic residues" evidence="7">
    <location>
        <begin position="519"/>
        <end position="530"/>
    </location>
</feature>
<dbReference type="FunFam" id="3.40.50.300:FF:000496">
    <property type="entry name" value="Nucleolar GTP-binding protein 1"/>
    <property type="match status" value="1"/>
</dbReference>